<keyword evidence="1" id="KW-0813">Transport</keyword>
<evidence type="ECO:0000313" key="9">
    <source>
        <dbReference type="Proteomes" id="UP000243180"/>
    </source>
</evidence>
<dbReference type="GO" id="GO:0009055">
    <property type="term" value="F:electron transfer activity"/>
    <property type="evidence" value="ECO:0007669"/>
    <property type="project" value="InterPro"/>
</dbReference>
<dbReference type="KEGG" id="slim:SCL_2374"/>
<dbReference type="Proteomes" id="UP000243180">
    <property type="component" value="Chromosome"/>
</dbReference>
<evidence type="ECO:0000313" key="8">
    <source>
        <dbReference type="EMBL" id="BAV34651.1"/>
    </source>
</evidence>
<dbReference type="InParanoid" id="A0A1B4XIM0"/>
<gene>
    <name evidence="8" type="ORF">SCL_2374</name>
</gene>
<accession>A0A1B4XIM0</accession>
<dbReference type="InterPro" id="IPR036909">
    <property type="entry name" value="Cyt_c-like_dom_sf"/>
</dbReference>
<keyword evidence="9" id="KW-1185">Reference proteome</keyword>
<dbReference type="AlphaFoldDB" id="A0A1B4XIM0"/>
<dbReference type="GO" id="GO:0020037">
    <property type="term" value="F:heme binding"/>
    <property type="evidence" value="ECO:0007669"/>
    <property type="project" value="InterPro"/>
</dbReference>
<keyword evidence="5 6" id="KW-0408">Iron</keyword>
<dbReference type="InterPro" id="IPR008168">
    <property type="entry name" value="Cyt_C_IC"/>
</dbReference>
<reference evidence="8 9" key="1">
    <citation type="submission" date="2015-05" db="EMBL/GenBank/DDBJ databases">
        <title>Complete genome sequence of a sulfur-oxidizing gammaproteobacterium strain HA5.</title>
        <authorList>
            <person name="Miura A."/>
            <person name="Kojima H."/>
            <person name="Fukui M."/>
        </authorList>
    </citation>
    <scope>NUCLEOTIDE SEQUENCE [LARGE SCALE GENOMIC DNA]</scope>
    <source>
        <strain evidence="8 9">HA5</strain>
    </source>
</reference>
<keyword evidence="3 6" id="KW-0479">Metal-binding</keyword>
<dbReference type="EMBL" id="AP014879">
    <property type="protein sequence ID" value="BAV34651.1"/>
    <property type="molecule type" value="Genomic_DNA"/>
</dbReference>
<dbReference type="PROSITE" id="PS51007">
    <property type="entry name" value="CYTC"/>
    <property type="match status" value="1"/>
</dbReference>
<protein>
    <submittedName>
        <fullName evidence="8">Cytochrome C</fullName>
    </submittedName>
</protein>
<evidence type="ECO:0000256" key="1">
    <source>
        <dbReference type="ARBA" id="ARBA00022448"/>
    </source>
</evidence>
<dbReference type="PANTHER" id="PTHR33751:SF1">
    <property type="entry name" value="CBB3-TYPE CYTOCHROME C OXIDASE SUBUNIT FIXP"/>
    <property type="match status" value="1"/>
</dbReference>
<dbReference type="Pfam" id="PF13442">
    <property type="entry name" value="Cytochrome_CBB3"/>
    <property type="match status" value="1"/>
</dbReference>
<dbReference type="SUPFAM" id="SSF46626">
    <property type="entry name" value="Cytochrome c"/>
    <property type="match status" value="1"/>
</dbReference>
<evidence type="ECO:0000256" key="3">
    <source>
        <dbReference type="ARBA" id="ARBA00022723"/>
    </source>
</evidence>
<evidence type="ECO:0000259" key="7">
    <source>
        <dbReference type="PROSITE" id="PS51007"/>
    </source>
</evidence>
<name>A0A1B4XIM0_9GAMM</name>
<dbReference type="PANTHER" id="PTHR33751">
    <property type="entry name" value="CBB3-TYPE CYTOCHROME C OXIDASE SUBUNIT FIXP"/>
    <property type="match status" value="1"/>
</dbReference>
<dbReference type="InterPro" id="IPR050597">
    <property type="entry name" value="Cytochrome_c_Oxidase_Subunit"/>
</dbReference>
<dbReference type="PRINTS" id="PR00605">
    <property type="entry name" value="CYTCHROMECIC"/>
</dbReference>
<dbReference type="InterPro" id="IPR009056">
    <property type="entry name" value="Cyt_c-like_dom"/>
</dbReference>
<dbReference type="GO" id="GO:0005506">
    <property type="term" value="F:iron ion binding"/>
    <property type="evidence" value="ECO:0007669"/>
    <property type="project" value="InterPro"/>
</dbReference>
<evidence type="ECO:0000256" key="5">
    <source>
        <dbReference type="ARBA" id="ARBA00023004"/>
    </source>
</evidence>
<keyword evidence="4" id="KW-0249">Electron transport</keyword>
<proteinExistence type="predicted"/>
<dbReference type="Gene3D" id="1.10.760.10">
    <property type="entry name" value="Cytochrome c-like domain"/>
    <property type="match status" value="1"/>
</dbReference>
<sequence>MVMTAVLLFVAACGKGEPDKTAKEAATAGQAGRTFTTESLFSGVRLFHEHCAQCHGPEAQGHPDWQNPKVAAAPPLNGTGNVWKRDKQGMIAIIKNGVMRNGEPVMPAWKGRLSDREIEDIIGWYQALWPPEVYERWRKANASETAPSG</sequence>
<organism evidence="8 9">
    <name type="scientific">Sulfuricaulis limicola</name>
    <dbReference type="NCBI Taxonomy" id="1620215"/>
    <lineage>
        <taxon>Bacteria</taxon>
        <taxon>Pseudomonadati</taxon>
        <taxon>Pseudomonadota</taxon>
        <taxon>Gammaproteobacteria</taxon>
        <taxon>Acidiferrobacterales</taxon>
        <taxon>Acidiferrobacteraceae</taxon>
        <taxon>Sulfuricaulis</taxon>
    </lineage>
</organism>
<keyword evidence="2 6" id="KW-0349">Heme</keyword>
<evidence type="ECO:0000256" key="4">
    <source>
        <dbReference type="ARBA" id="ARBA00022982"/>
    </source>
</evidence>
<feature type="domain" description="Cytochrome c" evidence="7">
    <location>
        <begin position="38"/>
        <end position="129"/>
    </location>
</feature>
<evidence type="ECO:0000256" key="2">
    <source>
        <dbReference type="ARBA" id="ARBA00022617"/>
    </source>
</evidence>
<evidence type="ECO:0000256" key="6">
    <source>
        <dbReference type="PROSITE-ProRule" id="PRU00433"/>
    </source>
</evidence>